<dbReference type="InterPro" id="IPR052008">
    <property type="entry name" value="Mitoribosomal_protein_bL33"/>
</dbReference>
<dbReference type="AlphaFoldDB" id="A0A9W4XDD5"/>
<comment type="caution">
    <text evidence="7">The sequence shown here is derived from an EMBL/GenBank/DDBJ whole genome shotgun (WGS) entry which is preliminary data.</text>
</comment>
<dbReference type="Gene3D" id="2.20.28.120">
    <property type="entry name" value="Ribosomal protein L33"/>
    <property type="match status" value="1"/>
</dbReference>
<dbReference type="EMBL" id="CANTUO010000002">
    <property type="protein sequence ID" value="CAI5758185.1"/>
    <property type="molecule type" value="Genomic_DNA"/>
</dbReference>
<accession>A0A9W4XDD5</accession>
<protein>
    <recommendedName>
        <fullName evidence="6">Large ribosomal subunit protein bL33m</fullName>
    </recommendedName>
</protein>
<evidence type="ECO:0000256" key="3">
    <source>
        <dbReference type="ARBA" id="ARBA00022980"/>
    </source>
</evidence>
<evidence type="ECO:0000256" key="1">
    <source>
        <dbReference type="ARBA" id="ARBA00004173"/>
    </source>
</evidence>
<evidence type="ECO:0000313" key="7">
    <source>
        <dbReference type="EMBL" id="CAI5758185.1"/>
    </source>
</evidence>
<dbReference type="GO" id="GO:0005739">
    <property type="term" value="C:mitochondrion"/>
    <property type="evidence" value="ECO:0007669"/>
    <property type="project" value="UniProtKB-SubCell"/>
</dbReference>
<dbReference type="GO" id="GO:1990904">
    <property type="term" value="C:ribonucleoprotein complex"/>
    <property type="evidence" value="ECO:0007669"/>
    <property type="project" value="UniProtKB-KW"/>
</dbReference>
<keyword evidence="8" id="KW-1185">Reference proteome</keyword>
<dbReference type="PANTHER" id="PTHR47037">
    <property type="entry name" value="39S RIBOSOMAL PROTEIN L33, MITOCHONDRIAL"/>
    <property type="match status" value="1"/>
</dbReference>
<evidence type="ECO:0000256" key="6">
    <source>
        <dbReference type="ARBA" id="ARBA00035275"/>
    </source>
</evidence>
<dbReference type="GO" id="GO:0005840">
    <property type="term" value="C:ribosome"/>
    <property type="evidence" value="ECO:0007669"/>
    <property type="project" value="UniProtKB-KW"/>
</dbReference>
<proteinExistence type="inferred from homology"/>
<dbReference type="GO" id="GO:0006412">
    <property type="term" value="P:translation"/>
    <property type="evidence" value="ECO:0007669"/>
    <property type="project" value="InterPro"/>
</dbReference>
<evidence type="ECO:0000256" key="5">
    <source>
        <dbReference type="ARBA" id="ARBA00023274"/>
    </source>
</evidence>
<evidence type="ECO:0000313" key="8">
    <source>
        <dbReference type="Proteomes" id="UP001152885"/>
    </source>
</evidence>
<evidence type="ECO:0000256" key="2">
    <source>
        <dbReference type="ARBA" id="ARBA00007596"/>
    </source>
</evidence>
<comment type="subcellular location">
    <subcellularLocation>
        <location evidence="1">Mitochondrion</location>
    </subcellularLocation>
</comment>
<dbReference type="PANTHER" id="PTHR47037:SF1">
    <property type="entry name" value="LARGE RIBOSOMAL SUBUNIT PROTEIN BL33M"/>
    <property type="match status" value="1"/>
</dbReference>
<reference evidence="7" key="1">
    <citation type="submission" date="2022-12" db="EMBL/GenBank/DDBJ databases">
        <authorList>
            <person name="Brejova B."/>
        </authorList>
    </citation>
    <scope>NUCLEOTIDE SEQUENCE</scope>
</reference>
<gene>
    <name evidence="7" type="ORF">CANVERA_P2698</name>
</gene>
<comment type="similarity">
    <text evidence="2">Belongs to the bacterial ribosomal protein bL33 family.</text>
</comment>
<dbReference type="InterPro" id="IPR011332">
    <property type="entry name" value="Ribosomal_zn-bd"/>
</dbReference>
<keyword evidence="5" id="KW-0687">Ribonucleoprotein</keyword>
<dbReference type="SUPFAM" id="SSF57829">
    <property type="entry name" value="Zn-binding ribosomal proteins"/>
    <property type="match status" value="1"/>
</dbReference>
<sequence length="70" mass="8373">MAKAKDSRTMIKMVSSALTGYEKWFRIPRRTPKLNLILYDPKAQRHCLFTEARKRKIPEPTPKDYIRSHR</sequence>
<dbReference type="Proteomes" id="UP001152885">
    <property type="component" value="Unassembled WGS sequence"/>
</dbReference>
<keyword evidence="3" id="KW-0689">Ribosomal protein</keyword>
<organism evidence="7 8">
    <name type="scientific">Candida verbasci</name>
    <dbReference type="NCBI Taxonomy" id="1227364"/>
    <lineage>
        <taxon>Eukaryota</taxon>
        <taxon>Fungi</taxon>
        <taxon>Dikarya</taxon>
        <taxon>Ascomycota</taxon>
        <taxon>Saccharomycotina</taxon>
        <taxon>Pichiomycetes</taxon>
        <taxon>Debaryomycetaceae</taxon>
        <taxon>Candida/Lodderomyces clade</taxon>
        <taxon>Candida</taxon>
    </lineage>
</organism>
<dbReference type="InterPro" id="IPR038584">
    <property type="entry name" value="Ribosomal_bL33_sf"/>
</dbReference>
<keyword evidence="4" id="KW-0496">Mitochondrion</keyword>
<dbReference type="OrthoDB" id="275534at2759"/>
<name>A0A9W4XDD5_9ASCO</name>
<evidence type="ECO:0000256" key="4">
    <source>
        <dbReference type="ARBA" id="ARBA00023128"/>
    </source>
</evidence>